<name>A0ABN8A2F9_9BACI</name>
<accession>A0ABN8A2F9</accession>
<dbReference type="Pfam" id="PF13027">
    <property type="entry name" value="DUF3888"/>
    <property type="match status" value="1"/>
</dbReference>
<keyword evidence="2" id="KW-1185">Reference proteome</keyword>
<dbReference type="InterPro" id="IPR024984">
    <property type="entry name" value="DUF3888"/>
</dbReference>
<evidence type="ECO:0000313" key="2">
    <source>
        <dbReference type="Proteomes" id="UP000789423"/>
    </source>
</evidence>
<organism evidence="1 2">
    <name type="scientific">Bacillus rhizoplanae</name>
    <dbReference type="NCBI Taxonomy" id="2880966"/>
    <lineage>
        <taxon>Bacteria</taxon>
        <taxon>Bacillati</taxon>
        <taxon>Bacillota</taxon>
        <taxon>Bacilli</taxon>
        <taxon>Bacillales</taxon>
        <taxon>Bacillaceae</taxon>
        <taxon>Bacillus</taxon>
    </lineage>
</organism>
<dbReference type="EMBL" id="CAKJTI010000011">
    <property type="protein sequence ID" value="CAG9613276.1"/>
    <property type="molecule type" value="Genomic_DNA"/>
</dbReference>
<sequence length="124" mass="14005">MKYSFIAFMITLSVLGLILPNRGSTETKKTSVGEKHTDFYDAFLVLLDPYAREAINKKYPNRSYGLWNAEILEVTRITGGFSQFDFIVKVKYDTYTGPHNPPEGPVTITFDMKIEGVTVTEIKG</sequence>
<evidence type="ECO:0000313" key="1">
    <source>
        <dbReference type="EMBL" id="CAG9613276.1"/>
    </source>
</evidence>
<proteinExistence type="predicted"/>
<comment type="caution">
    <text evidence="1">The sequence shown here is derived from an EMBL/GenBank/DDBJ whole genome shotgun (WGS) entry which is preliminary data.</text>
</comment>
<dbReference type="Proteomes" id="UP000789423">
    <property type="component" value="Unassembled WGS sequence"/>
</dbReference>
<protein>
    <recommendedName>
        <fullName evidence="3">DUF3888 domain-containing protein</fullName>
    </recommendedName>
</protein>
<reference evidence="1 2" key="1">
    <citation type="submission" date="2021-10" db="EMBL/GenBank/DDBJ databases">
        <authorList>
            <person name="Criscuolo A."/>
        </authorList>
    </citation>
    <scope>NUCLEOTIDE SEQUENCE [LARGE SCALE GENOMIC DNA]</scope>
    <source>
        <strain evidence="2">CIP 111899</strain>
    </source>
</reference>
<evidence type="ECO:0008006" key="3">
    <source>
        <dbReference type="Google" id="ProtNLM"/>
    </source>
</evidence>
<gene>
    <name evidence="1" type="ORF">BACCIP111899_02490</name>
</gene>
<dbReference type="RefSeq" id="WP_230575363.1">
    <property type="nucleotide sequence ID" value="NZ_CAKJTI010000011.1"/>
</dbReference>